<dbReference type="GO" id="GO:0005524">
    <property type="term" value="F:ATP binding"/>
    <property type="evidence" value="ECO:0007669"/>
    <property type="project" value="InterPro"/>
</dbReference>
<name>A0A3L8PUT8_9GAMM</name>
<organism evidence="2 3">
    <name type="scientific">Parashewanella curva</name>
    <dbReference type="NCBI Taxonomy" id="2338552"/>
    <lineage>
        <taxon>Bacteria</taxon>
        <taxon>Pseudomonadati</taxon>
        <taxon>Pseudomonadota</taxon>
        <taxon>Gammaproteobacteria</taxon>
        <taxon>Alteromonadales</taxon>
        <taxon>Shewanellaceae</taxon>
        <taxon>Parashewanella</taxon>
    </lineage>
</organism>
<gene>
    <name evidence="2" type="ORF">D5018_20565</name>
</gene>
<dbReference type="Proteomes" id="UP000281474">
    <property type="component" value="Unassembled WGS sequence"/>
</dbReference>
<dbReference type="PROSITE" id="PS00109">
    <property type="entry name" value="PROTEIN_KINASE_TYR"/>
    <property type="match status" value="1"/>
</dbReference>
<evidence type="ECO:0000313" key="2">
    <source>
        <dbReference type="EMBL" id="RLV57802.1"/>
    </source>
</evidence>
<dbReference type="PANTHER" id="PTHR24347">
    <property type="entry name" value="SERINE/THREONINE-PROTEIN KINASE"/>
    <property type="match status" value="1"/>
</dbReference>
<dbReference type="InterPro" id="IPR000719">
    <property type="entry name" value="Prot_kinase_dom"/>
</dbReference>
<dbReference type="Gene3D" id="1.10.510.10">
    <property type="entry name" value="Transferase(Phosphotransferase) domain 1"/>
    <property type="match status" value="1"/>
</dbReference>
<dbReference type="InterPro" id="IPR011009">
    <property type="entry name" value="Kinase-like_dom_sf"/>
</dbReference>
<dbReference type="EMBL" id="QZEI01000139">
    <property type="protein sequence ID" value="RLV57802.1"/>
    <property type="molecule type" value="Genomic_DNA"/>
</dbReference>
<dbReference type="PROSITE" id="PS50011">
    <property type="entry name" value="PROTEIN_KINASE_DOM"/>
    <property type="match status" value="1"/>
</dbReference>
<dbReference type="InterPro" id="IPR008266">
    <property type="entry name" value="Tyr_kinase_AS"/>
</dbReference>
<proteinExistence type="predicted"/>
<dbReference type="RefSeq" id="WP_121840848.1">
    <property type="nucleotide sequence ID" value="NZ_ML014888.1"/>
</dbReference>
<evidence type="ECO:0000259" key="1">
    <source>
        <dbReference type="PROSITE" id="PS50011"/>
    </source>
</evidence>
<reference evidence="2 3" key="1">
    <citation type="submission" date="2018-09" db="EMBL/GenBank/DDBJ databases">
        <title>Phylogeny of the Shewanellaceae, and recommendation for two new genera, Pseudoshewanella and Parashewanella.</title>
        <authorList>
            <person name="Wang G."/>
        </authorList>
    </citation>
    <scope>NUCLEOTIDE SEQUENCE [LARGE SCALE GENOMIC DNA]</scope>
    <source>
        <strain evidence="2 3">C51</strain>
    </source>
</reference>
<protein>
    <recommendedName>
        <fullName evidence="1">Protein kinase domain-containing protein</fullName>
    </recommendedName>
</protein>
<dbReference type="AlphaFoldDB" id="A0A3L8PUT8"/>
<feature type="domain" description="Protein kinase" evidence="1">
    <location>
        <begin position="19"/>
        <end position="243"/>
    </location>
</feature>
<dbReference type="SUPFAM" id="SSF56112">
    <property type="entry name" value="Protein kinase-like (PK-like)"/>
    <property type="match status" value="1"/>
</dbReference>
<dbReference type="Pfam" id="PF00069">
    <property type="entry name" value="Pkinase"/>
    <property type="match status" value="1"/>
</dbReference>
<keyword evidence="3" id="KW-1185">Reference proteome</keyword>
<sequence length="243" mass="27661">MLTVQGYLQELNSITQENSIPQAKASEGNFSEVTPCVWNSKRYVMKTVSKEFIESFNDESYKEKALLQRVSNLENEVKILECIPKHKNIIEIFDKKRTSDERIAVTFFEEGEHLIKYLLDTRGKITAKQEVVLLMGLFEGIKHLHTNGIIHLDIRLDNVVVSKDGTLKIIDFGSSIYDGDCIHATTGGDLYGAVKIVERVSYLLSSNIGKKMDEIIKSYQYDDSADLQLDLILKMMKELLDDC</sequence>
<evidence type="ECO:0000313" key="3">
    <source>
        <dbReference type="Proteomes" id="UP000281474"/>
    </source>
</evidence>
<dbReference type="GO" id="GO:0004672">
    <property type="term" value="F:protein kinase activity"/>
    <property type="evidence" value="ECO:0007669"/>
    <property type="project" value="InterPro"/>
</dbReference>
<accession>A0A3L8PUT8</accession>
<comment type="caution">
    <text evidence="2">The sequence shown here is derived from an EMBL/GenBank/DDBJ whole genome shotgun (WGS) entry which is preliminary data.</text>
</comment>
<dbReference type="OrthoDB" id="9801841at2"/>